<dbReference type="EMBL" id="JAEQMY010000008">
    <property type="protein sequence ID" value="MBL0403803.1"/>
    <property type="molecule type" value="Genomic_DNA"/>
</dbReference>
<keyword evidence="2" id="KW-1185">Reference proteome</keyword>
<sequence>MQSALRTDAPTVTFPLPADTTLNQSLDACDLQQLGERLRVAYGSVETSLPALLADLVERLARREQSRE</sequence>
<name>A0A936Z661_9HYPH</name>
<protein>
    <submittedName>
        <fullName evidence="1">Uncharacterized protein</fullName>
    </submittedName>
</protein>
<organism evidence="1 2">
    <name type="scientific">Microvirga aerilata</name>
    <dbReference type="NCBI Taxonomy" id="670292"/>
    <lineage>
        <taxon>Bacteria</taxon>
        <taxon>Pseudomonadati</taxon>
        <taxon>Pseudomonadota</taxon>
        <taxon>Alphaproteobacteria</taxon>
        <taxon>Hyphomicrobiales</taxon>
        <taxon>Methylobacteriaceae</taxon>
        <taxon>Microvirga</taxon>
    </lineage>
</organism>
<dbReference type="Proteomes" id="UP000605848">
    <property type="component" value="Unassembled WGS sequence"/>
</dbReference>
<evidence type="ECO:0000313" key="1">
    <source>
        <dbReference type="EMBL" id="MBL0403803.1"/>
    </source>
</evidence>
<dbReference type="AlphaFoldDB" id="A0A936Z661"/>
<comment type="caution">
    <text evidence="1">The sequence shown here is derived from an EMBL/GenBank/DDBJ whole genome shotgun (WGS) entry which is preliminary data.</text>
</comment>
<dbReference type="RefSeq" id="WP_202057580.1">
    <property type="nucleotide sequence ID" value="NZ_JAEQMY010000008.1"/>
</dbReference>
<reference evidence="1" key="1">
    <citation type="submission" date="2021-01" db="EMBL/GenBank/DDBJ databases">
        <title>Microvirga sp.</title>
        <authorList>
            <person name="Kim M.K."/>
        </authorList>
    </citation>
    <scope>NUCLEOTIDE SEQUENCE</scope>
    <source>
        <strain evidence="1">5420S-16</strain>
    </source>
</reference>
<gene>
    <name evidence="1" type="ORF">JKG68_07495</name>
</gene>
<accession>A0A936Z661</accession>
<proteinExistence type="predicted"/>
<evidence type="ECO:0000313" key="2">
    <source>
        <dbReference type="Proteomes" id="UP000605848"/>
    </source>
</evidence>